<sequence>MKLQYLYTVGAFILSTTVAAKSVFPSSRFTVDIEHLEQEDSDLFRRASKDTTAQNQQSEPMFRIQKDAFRDTSLDLQSPDGEQPQTGPTLLRSALVLNADISVFASYLRDDEQLSYRLNDDKGYTLILAPCNDALSQLSAKPWEFPVPIVDTMTELEKDTIARKNIDSFISSHLSRTKIEAGSLIDNGDQISEVSVPLVNGDVVKVWSHSNIVYVKDSAGTTLQVSKIQKASNGEIWILPECLKNQPV</sequence>
<dbReference type="EMBL" id="KV454410">
    <property type="protein sequence ID" value="ODQ65096.1"/>
    <property type="molecule type" value="Genomic_DNA"/>
</dbReference>
<gene>
    <name evidence="3" type="ORF">NADFUDRAFT_83179</name>
</gene>
<proteinExistence type="predicted"/>
<dbReference type="InterPro" id="IPR040200">
    <property type="entry name" value="Mug57-like"/>
</dbReference>
<reference evidence="3 4" key="1">
    <citation type="journal article" date="2016" name="Proc. Natl. Acad. Sci. U.S.A.">
        <title>Comparative genomics of biotechnologically important yeasts.</title>
        <authorList>
            <person name="Riley R."/>
            <person name="Haridas S."/>
            <person name="Wolfe K.H."/>
            <person name="Lopes M.R."/>
            <person name="Hittinger C.T."/>
            <person name="Goeker M."/>
            <person name="Salamov A.A."/>
            <person name="Wisecaver J.H."/>
            <person name="Long T.M."/>
            <person name="Calvey C.H."/>
            <person name="Aerts A.L."/>
            <person name="Barry K.W."/>
            <person name="Choi C."/>
            <person name="Clum A."/>
            <person name="Coughlan A.Y."/>
            <person name="Deshpande S."/>
            <person name="Douglass A.P."/>
            <person name="Hanson S.J."/>
            <person name="Klenk H.-P."/>
            <person name="LaButti K.M."/>
            <person name="Lapidus A."/>
            <person name="Lindquist E.A."/>
            <person name="Lipzen A.M."/>
            <person name="Meier-Kolthoff J.P."/>
            <person name="Ohm R.A."/>
            <person name="Otillar R.P."/>
            <person name="Pangilinan J.L."/>
            <person name="Peng Y."/>
            <person name="Rokas A."/>
            <person name="Rosa C.A."/>
            <person name="Scheuner C."/>
            <person name="Sibirny A.A."/>
            <person name="Slot J.C."/>
            <person name="Stielow J.B."/>
            <person name="Sun H."/>
            <person name="Kurtzman C.P."/>
            <person name="Blackwell M."/>
            <person name="Grigoriev I.V."/>
            <person name="Jeffries T.W."/>
        </authorList>
    </citation>
    <scope>NUCLEOTIDE SEQUENCE [LARGE SCALE GENOMIC DNA]</scope>
    <source>
        <strain evidence="3 4">DSM 6958</strain>
    </source>
</reference>
<protein>
    <recommendedName>
        <fullName evidence="2">FAS1 domain-containing protein</fullName>
    </recommendedName>
</protein>
<feature type="domain" description="FAS1" evidence="2">
    <location>
        <begin position="88"/>
        <end position="243"/>
    </location>
</feature>
<dbReference type="PANTHER" id="PTHR28156">
    <property type="entry name" value="FAS1 DOMAIN-CONTAINING PROTEIN YDR262W"/>
    <property type="match status" value="1"/>
</dbReference>
<dbReference type="PROSITE" id="PS50213">
    <property type="entry name" value="FAS1"/>
    <property type="match status" value="1"/>
</dbReference>
<dbReference type="Proteomes" id="UP000095009">
    <property type="component" value="Unassembled WGS sequence"/>
</dbReference>
<evidence type="ECO:0000259" key="2">
    <source>
        <dbReference type="PROSITE" id="PS50213"/>
    </source>
</evidence>
<dbReference type="AlphaFoldDB" id="A0A1E3PI42"/>
<dbReference type="InterPro" id="IPR036378">
    <property type="entry name" value="FAS1_dom_sf"/>
</dbReference>
<dbReference type="SUPFAM" id="SSF82153">
    <property type="entry name" value="FAS1 domain"/>
    <property type="match status" value="1"/>
</dbReference>
<keyword evidence="4" id="KW-1185">Reference proteome</keyword>
<dbReference type="STRING" id="857566.A0A1E3PI42"/>
<dbReference type="OrthoDB" id="5551751at2759"/>
<evidence type="ECO:0000313" key="4">
    <source>
        <dbReference type="Proteomes" id="UP000095009"/>
    </source>
</evidence>
<name>A0A1E3PI42_9ASCO</name>
<evidence type="ECO:0000313" key="3">
    <source>
        <dbReference type="EMBL" id="ODQ65096.1"/>
    </source>
</evidence>
<dbReference type="Gene3D" id="2.30.180.10">
    <property type="entry name" value="FAS1 domain"/>
    <property type="match status" value="1"/>
</dbReference>
<dbReference type="InterPro" id="IPR000782">
    <property type="entry name" value="FAS1_domain"/>
</dbReference>
<accession>A0A1E3PI42</accession>
<dbReference type="PANTHER" id="PTHR28156:SF1">
    <property type="entry name" value="FAS1 DOMAIN-CONTAINING PROTEIN YDR262W"/>
    <property type="match status" value="1"/>
</dbReference>
<organism evidence="3 4">
    <name type="scientific">Nadsonia fulvescens var. elongata DSM 6958</name>
    <dbReference type="NCBI Taxonomy" id="857566"/>
    <lineage>
        <taxon>Eukaryota</taxon>
        <taxon>Fungi</taxon>
        <taxon>Dikarya</taxon>
        <taxon>Ascomycota</taxon>
        <taxon>Saccharomycotina</taxon>
        <taxon>Dipodascomycetes</taxon>
        <taxon>Dipodascales</taxon>
        <taxon>Dipodascales incertae sedis</taxon>
        <taxon>Nadsonia</taxon>
    </lineage>
</organism>
<evidence type="ECO:0000256" key="1">
    <source>
        <dbReference type="ARBA" id="ARBA00022729"/>
    </source>
</evidence>
<keyword evidence="1" id="KW-0732">Signal</keyword>